<dbReference type="RefSeq" id="WP_143341665.1">
    <property type="nucleotide sequence ID" value="NZ_FUKJ01000398.1"/>
</dbReference>
<proteinExistence type="predicted"/>
<keyword evidence="2" id="KW-1185">Reference proteome</keyword>
<evidence type="ECO:0000313" key="2">
    <source>
        <dbReference type="Proteomes" id="UP000195442"/>
    </source>
</evidence>
<evidence type="ECO:0000313" key="1">
    <source>
        <dbReference type="EMBL" id="SJM95080.1"/>
    </source>
</evidence>
<dbReference type="EMBL" id="FUKJ01000398">
    <property type="protein sequence ID" value="SJM95080.1"/>
    <property type="molecule type" value="Genomic_DNA"/>
</dbReference>
<accession>A0A1R4HGT4</accession>
<name>A0A1R4HGT4_9GAMM</name>
<dbReference type="OrthoDB" id="9805121at2"/>
<protein>
    <submittedName>
        <fullName evidence="1">Uncharacterized protein</fullName>
    </submittedName>
</protein>
<gene>
    <name evidence="1" type="ORF">CRENPOLYSF2_4570006</name>
</gene>
<sequence length="324" mass="35387">MLSFYIDKTKKASWSGEKAWQTVRFPLTAGTHTLRWEYKKDAGAAKGADAAWIDEVSYPSSVQTRIVGQTTKATCVGATQGTLNLMTIKNPTCGQAQAYVGWLKVVGPSTLKNADILINAVKGIEVKNEVIQGSIEMGAMLYGYLSPFFSSNNLGEKAIDLHGQFESDLVGVVCNAVNDPVKKETCDNVKSGVFTLIEFGFKKAAAGALGTVSVYPYAIEKGFATLFNLYFAWDANGLTEEINSINIAYSFLDEYYKNGMSYVAMRKNYGVTSTSLGVLVDALANKKGYKNSWYGTEYLNGRIVKIINRAIAKNNALRQSIPKT</sequence>
<reference evidence="2" key="1">
    <citation type="submission" date="2017-02" db="EMBL/GenBank/DDBJ databases">
        <authorList>
            <person name="Daims H."/>
        </authorList>
    </citation>
    <scope>NUCLEOTIDE SEQUENCE [LARGE SCALE GENOMIC DNA]</scope>
</reference>
<dbReference type="Proteomes" id="UP000195442">
    <property type="component" value="Unassembled WGS sequence"/>
</dbReference>
<dbReference type="AlphaFoldDB" id="A0A1R4HGT4"/>
<organism evidence="1 2">
    <name type="scientific">Crenothrix polyspora</name>
    <dbReference type="NCBI Taxonomy" id="360316"/>
    <lineage>
        <taxon>Bacteria</taxon>
        <taxon>Pseudomonadati</taxon>
        <taxon>Pseudomonadota</taxon>
        <taxon>Gammaproteobacteria</taxon>
        <taxon>Methylococcales</taxon>
        <taxon>Crenotrichaceae</taxon>
        <taxon>Crenothrix</taxon>
    </lineage>
</organism>